<organism evidence="2">
    <name type="scientific">Bionectria ochroleuca</name>
    <name type="common">Gliocladium roseum</name>
    <dbReference type="NCBI Taxonomy" id="29856"/>
    <lineage>
        <taxon>Eukaryota</taxon>
        <taxon>Fungi</taxon>
        <taxon>Dikarya</taxon>
        <taxon>Ascomycota</taxon>
        <taxon>Pezizomycotina</taxon>
        <taxon>Sordariomycetes</taxon>
        <taxon>Hypocreomycetidae</taxon>
        <taxon>Hypocreales</taxon>
        <taxon>Bionectriaceae</taxon>
        <taxon>Clonostachys</taxon>
    </lineage>
</organism>
<feature type="compositionally biased region" description="Acidic residues" evidence="1">
    <location>
        <begin position="167"/>
        <end position="183"/>
    </location>
</feature>
<feature type="region of interest" description="Disordered" evidence="1">
    <location>
        <begin position="165"/>
        <end position="196"/>
    </location>
</feature>
<reference evidence="2" key="1">
    <citation type="submission" date="2015-01" db="EMBL/GenBank/DDBJ databases">
        <authorList>
            <person name="Durling Mikael"/>
        </authorList>
    </citation>
    <scope>NUCLEOTIDE SEQUENCE</scope>
</reference>
<name>A0A0B7KI08_BIOOC</name>
<dbReference type="EMBL" id="CDPU01000041">
    <property type="protein sequence ID" value="CEO54301.1"/>
    <property type="molecule type" value="Genomic_DNA"/>
</dbReference>
<sequence length="403" mass="45919">MPTMSPATNQPKTGNSVPQIRQLLSNLNFDSRMPGRELFTDTVRRFSRGFVTKDGTRAQALNQWSSSVHQSGLEEMAVSFLSKFGSSFWTSDPTRPRYDPSLVWPVHEQRLKEVLKQLFYRKNAHLIKNTKRKTRLMNLRMIPESGNIVQQQPNIEGGNVSIKVEMDDSDSEESSEESSDEYSEEHSEADLVTGGSSYPFNLGTEEAQTEPNTFSSIQHAEEMETHNEEYETCYPNSERIISADLVDNDYYPAPSASLMSEPEPSRHSPTPKQPLSRPDVVFRLIESRTPFYEGSQWYPKGNFSDKTLSQFKEELPLPFVSEAKYFGFTLTGPQFLMRSVIEDTDDHKFRATIMNFGSLIGKCFLSHTDWEKPPVFIIEIQRYESQESVEHVGQGGSTVTIDF</sequence>
<protein>
    <submittedName>
        <fullName evidence="2">Uncharacterized protein</fullName>
    </submittedName>
</protein>
<dbReference type="AlphaFoldDB" id="A0A0B7KI08"/>
<evidence type="ECO:0000313" key="2">
    <source>
        <dbReference type="EMBL" id="CEO54301.1"/>
    </source>
</evidence>
<evidence type="ECO:0000256" key="1">
    <source>
        <dbReference type="SAM" id="MobiDB-lite"/>
    </source>
</evidence>
<proteinExistence type="predicted"/>
<gene>
    <name evidence="2" type="ORF">BN869_000010359_1</name>
</gene>
<feature type="region of interest" description="Disordered" evidence="1">
    <location>
        <begin position="252"/>
        <end position="276"/>
    </location>
</feature>
<accession>A0A0B7KI08</accession>